<keyword evidence="7 14" id="KW-0274">FAD</keyword>
<keyword evidence="8 16" id="KW-0560">Oxidoreductase</keyword>
<evidence type="ECO:0000256" key="3">
    <source>
        <dbReference type="ARBA" id="ARBA00012608"/>
    </source>
</evidence>
<evidence type="ECO:0000256" key="10">
    <source>
        <dbReference type="ARBA" id="ARBA00023157"/>
    </source>
</evidence>
<keyword evidence="5" id="KW-0963">Cytoplasm</keyword>
<organism evidence="19 20">
    <name type="scientific">Candidatus Portiera aleyrodidarum</name>
    <name type="common">primary endosymbiont of Bemisia tabaci</name>
    <dbReference type="NCBI Taxonomy" id="91844"/>
    <lineage>
        <taxon>Bacteria</taxon>
        <taxon>Pseudomonadati</taxon>
        <taxon>Pseudomonadota</taxon>
        <taxon>Gammaproteobacteria</taxon>
        <taxon>Candidatus Johnevansiales</taxon>
        <taxon>Candidatus Johnevansiaceae</taxon>
        <taxon>Candidatus Portiera</taxon>
    </lineage>
</organism>
<feature type="binding site" evidence="14">
    <location>
        <position position="318"/>
    </location>
    <ligand>
        <name>FAD</name>
        <dbReference type="ChEBI" id="CHEBI:57692"/>
    </ligand>
</feature>
<evidence type="ECO:0000256" key="4">
    <source>
        <dbReference type="ARBA" id="ARBA00016961"/>
    </source>
</evidence>
<evidence type="ECO:0000256" key="2">
    <source>
        <dbReference type="ARBA" id="ARBA00007532"/>
    </source>
</evidence>
<evidence type="ECO:0000313" key="20">
    <source>
        <dbReference type="Proteomes" id="UP000032800"/>
    </source>
</evidence>
<keyword evidence="19" id="KW-0012">Acyltransferase</keyword>
<evidence type="ECO:0000256" key="8">
    <source>
        <dbReference type="ARBA" id="ARBA00023002"/>
    </source>
</evidence>
<dbReference type="SUPFAM" id="SSF55424">
    <property type="entry name" value="FAD/NAD-linked reductases, dimerisation (C-terminal) domain"/>
    <property type="match status" value="1"/>
</dbReference>
<evidence type="ECO:0000256" key="9">
    <source>
        <dbReference type="ARBA" id="ARBA00023027"/>
    </source>
</evidence>
<evidence type="ECO:0000256" key="7">
    <source>
        <dbReference type="ARBA" id="ARBA00022827"/>
    </source>
</evidence>
<dbReference type="GO" id="GO:0006103">
    <property type="term" value="P:2-oxoglutarate metabolic process"/>
    <property type="evidence" value="ECO:0007669"/>
    <property type="project" value="TreeGrafter"/>
</dbReference>
<evidence type="ECO:0000256" key="15">
    <source>
        <dbReference type="PIRSR" id="PIRSR000350-4"/>
    </source>
</evidence>
<evidence type="ECO:0000256" key="13">
    <source>
        <dbReference type="PIRSR" id="PIRSR000350-2"/>
    </source>
</evidence>
<feature type="binding site" evidence="14">
    <location>
        <begin position="187"/>
        <end position="194"/>
    </location>
    <ligand>
        <name>NAD(+)</name>
        <dbReference type="ChEBI" id="CHEBI:57540"/>
    </ligand>
</feature>
<dbReference type="PRINTS" id="PR00411">
    <property type="entry name" value="PNDRDTASEI"/>
</dbReference>
<dbReference type="KEGG" id="plc:PAD_078"/>
<keyword evidence="9 14" id="KW-0520">NAD</keyword>
<feature type="active site" description="Proton acceptor" evidence="13">
    <location>
        <position position="450"/>
    </location>
</feature>
<sequence length="472" mass="51257">MEAKFDVLVIGAGPAGYVGAIRAAQLGLKTACVEKWVKEDGRMIYGGTCLNVGCIPSKTLLEISHKFIEARDKFEELGIKIEKLRIDIKKMIRHKNKIVYSLINGIDALFRTNGVTVLKGTGKILNEKKVEVYHNGKKSIFKAKNIIIASGSIPSSIKQAPFNGHTIIDSAAALSLQDVPNRLGIIGAGIIGIEVGSVWSRLGSKVTILDALDQVFPAVDESLAKEISKILTKQGLNIKLNVRIMGCEVKNKEVKVKFMDQFGEQSLIFDKLIVCVGRIPYTHKLIDKSSGIELDDKGFIKVDQQCKTSIPGIYAVGDVVRGPMLAHKAAQEGIMVAENIAGNNVQINYETIPWVIYTSPEIAWVGKTEQQLKSAGIKYKVGIFPFSNCGRAKANNELQGMVKIMVDAGNDRILGVHIMGQNASELIAQGVIAMEFSSSAEDLALTCFAHPTLSEAIHEAAFSTLGTTIHKV</sequence>
<dbReference type="Gene3D" id="3.50.50.60">
    <property type="entry name" value="FAD/NAD(P)-binding domain"/>
    <property type="match status" value="2"/>
</dbReference>
<evidence type="ECO:0000259" key="17">
    <source>
        <dbReference type="Pfam" id="PF02852"/>
    </source>
</evidence>
<dbReference type="Pfam" id="PF02852">
    <property type="entry name" value="Pyr_redox_dim"/>
    <property type="match status" value="1"/>
</dbReference>
<dbReference type="InterPro" id="IPR004099">
    <property type="entry name" value="Pyr_nucl-diS_OxRdtase_dimer"/>
</dbReference>
<evidence type="ECO:0000313" key="19">
    <source>
        <dbReference type="EMBL" id="CEI58635.1"/>
    </source>
</evidence>
<dbReference type="GO" id="GO:0050660">
    <property type="term" value="F:flavin adenine dinucleotide binding"/>
    <property type="evidence" value="ECO:0007669"/>
    <property type="project" value="InterPro"/>
</dbReference>
<name>A0A8D9JUZ7_9GAMM</name>
<dbReference type="Pfam" id="PF07992">
    <property type="entry name" value="Pyr_redox_2"/>
    <property type="match status" value="1"/>
</dbReference>
<dbReference type="InterPro" id="IPR001100">
    <property type="entry name" value="Pyr_nuc-diS_OxRdtase"/>
</dbReference>
<dbReference type="PANTHER" id="PTHR22912">
    <property type="entry name" value="DISULFIDE OXIDOREDUCTASE"/>
    <property type="match status" value="1"/>
</dbReference>
<evidence type="ECO:0000256" key="1">
    <source>
        <dbReference type="ARBA" id="ARBA00004496"/>
    </source>
</evidence>
<dbReference type="FunFam" id="3.30.390.30:FF:000001">
    <property type="entry name" value="Dihydrolipoyl dehydrogenase"/>
    <property type="match status" value="1"/>
</dbReference>
<keyword evidence="6 16" id="KW-0285">Flavoprotein</keyword>
<dbReference type="PANTHER" id="PTHR22912:SF224">
    <property type="entry name" value="DIHYDROLIPOYL DEHYDROGENASE"/>
    <property type="match status" value="1"/>
</dbReference>
<comment type="similarity">
    <text evidence="2 16">Belongs to the class-I pyridine nucleotide-disulfide oxidoreductase family.</text>
</comment>
<dbReference type="SUPFAM" id="SSF51905">
    <property type="entry name" value="FAD/NAD(P)-binding domain"/>
    <property type="match status" value="1"/>
</dbReference>
<comment type="catalytic activity">
    <reaction evidence="12 16">
        <text>N(6)-[(R)-dihydrolipoyl]-L-lysyl-[protein] + NAD(+) = N(6)-[(R)-lipoyl]-L-lysyl-[protein] + NADH + H(+)</text>
        <dbReference type="Rhea" id="RHEA:15045"/>
        <dbReference type="Rhea" id="RHEA-COMP:10474"/>
        <dbReference type="Rhea" id="RHEA-COMP:10475"/>
        <dbReference type="ChEBI" id="CHEBI:15378"/>
        <dbReference type="ChEBI" id="CHEBI:57540"/>
        <dbReference type="ChEBI" id="CHEBI:57945"/>
        <dbReference type="ChEBI" id="CHEBI:83099"/>
        <dbReference type="ChEBI" id="CHEBI:83100"/>
        <dbReference type="EC" id="1.8.1.4"/>
    </reaction>
</comment>
<feature type="binding site" evidence="14">
    <location>
        <position position="122"/>
    </location>
    <ligand>
        <name>FAD</name>
        <dbReference type="ChEBI" id="CHEBI:57692"/>
    </ligand>
</feature>
<dbReference type="GO" id="GO:0016746">
    <property type="term" value="F:acyltransferase activity"/>
    <property type="evidence" value="ECO:0007669"/>
    <property type="project" value="UniProtKB-KW"/>
</dbReference>
<comment type="subcellular location">
    <subcellularLocation>
        <location evidence="1">Cytoplasm</location>
    </subcellularLocation>
</comment>
<evidence type="ECO:0000259" key="18">
    <source>
        <dbReference type="Pfam" id="PF07992"/>
    </source>
</evidence>
<feature type="domain" description="FAD/NAD(P)-binding" evidence="18">
    <location>
        <begin position="5"/>
        <end position="333"/>
    </location>
</feature>
<dbReference type="PRINTS" id="PR00368">
    <property type="entry name" value="FADPNR"/>
</dbReference>
<dbReference type="InterPro" id="IPR012999">
    <property type="entry name" value="Pyr_OxRdtase_I_AS"/>
</dbReference>
<dbReference type="GO" id="GO:0005737">
    <property type="term" value="C:cytoplasm"/>
    <property type="evidence" value="ECO:0007669"/>
    <property type="project" value="UniProtKB-SubCell"/>
</dbReference>
<keyword evidence="11 16" id="KW-0676">Redox-active center</keyword>
<reference evidence="19 20" key="1">
    <citation type="journal article" date="2015" name="Genome Biol. Evol.">
        <title>Genome evolution in the primary endosymbiont of whiteflies sheds light on their divergence.</title>
        <authorList>
            <person name="Santos-Garcia D."/>
            <person name="Vargas-Chavez C."/>
            <person name="Moya A."/>
            <person name="Latorre A."/>
            <person name="Silva"/>
            <person name="F J."/>
        </authorList>
    </citation>
    <scope>NUCLEOTIDE SEQUENCE [LARGE SCALE GENOMIC DNA]</scope>
    <source>
        <strain evidence="20">AD-VLC</strain>
    </source>
</reference>
<proteinExistence type="inferred from homology"/>
<dbReference type="Proteomes" id="UP000032800">
    <property type="component" value="Chromosome I"/>
</dbReference>
<keyword evidence="19" id="KW-0808">Transferase</keyword>
<protein>
    <recommendedName>
        <fullName evidence="4 16">Dihydrolipoyl dehydrogenase</fullName>
        <ecNumber evidence="3 16">1.8.1.4</ecNumber>
    </recommendedName>
</protein>
<dbReference type="InterPro" id="IPR050151">
    <property type="entry name" value="Class-I_Pyr_Nuc-Dis_Oxidored"/>
</dbReference>
<keyword evidence="14" id="KW-0547">Nucleotide-binding</keyword>
<feature type="domain" description="Pyridine nucleotide-disulphide oxidoreductase dimerisation" evidence="17">
    <location>
        <begin position="352"/>
        <end position="461"/>
    </location>
</feature>
<evidence type="ECO:0000256" key="16">
    <source>
        <dbReference type="RuleBase" id="RU003692"/>
    </source>
</evidence>
<gene>
    <name evidence="19" type="primary">lpd</name>
    <name evidence="19" type="ORF">PAD_078</name>
</gene>
<dbReference type="InterPro" id="IPR006258">
    <property type="entry name" value="Lipoamide_DH"/>
</dbReference>
<dbReference type="GO" id="GO:0004148">
    <property type="term" value="F:dihydrolipoyl dehydrogenase (NADH) activity"/>
    <property type="evidence" value="ECO:0007669"/>
    <property type="project" value="UniProtKB-EC"/>
</dbReference>
<feature type="disulfide bond" description="Redox-active" evidence="15">
    <location>
        <begin position="49"/>
        <end position="54"/>
    </location>
</feature>
<evidence type="ECO:0000256" key="14">
    <source>
        <dbReference type="PIRSR" id="PIRSR000350-3"/>
    </source>
</evidence>
<dbReference type="EMBL" id="LN649255">
    <property type="protein sequence ID" value="CEI58635.1"/>
    <property type="molecule type" value="Genomic_DNA"/>
</dbReference>
<evidence type="ECO:0000256" key="12">
    <source>
        <dbReference type="ARBA" id="ARBA00049187"/>
    </source>
</evidence>
<dbReference type="Gene3D" id="3.30.390.30">
    <property type="match status" value="1"/>
</dbReference>
<dbReference type="PROSITE" id="PS00076">
    <property type="entry name" value="PYRIDINE_REDOX_1"/>
    <property type="match status" value="1"/>
</dbReference>
<dbReference type="AlphaFoldDB" id="A0A8D9JUZ7"/>
<dbReference type="InterPro" id="IPR023753">
    <property type="entry name" value="FAD/NAD-binding_dom"/>
</dbReference>
<feature type="binding site" evidence="14">
    <location>
        <begin position="324"/>
        <end position="327"/>
    </location>
    <ligand>
        <name>FAD</name>
        <dbReference type="ChEBI" id="CHEBI:57692"/>
    </ligand>
</feature>
<dbReference type="EC" id="1.8.1.4" evidence="3 16"/>
<dbReference type="InterPro" id="IPR016156">
    <property type="entry name" value="FAD/NAD-linked_Rdtase_dimer_sf"/>
</dbReference>
<dbReference type="RefSeq" id="WP_219848819.1">
    <property type="nucleotide sequence ID" value="NZ_LN649255.1"/>
</dbReference>
<dbReference type="PIRSF" id="PIRSF000350">
    <property type="entry name" value="Mercury_reductase_MerA"/>
    <property type="match status" value="1"/>
</dbReference>
<evidence type="ECO:0000256" key="11">
    <source>
        <dbReference type="ARBA" id="ARBA00023284"/>
    </source>
</evidence>
<accession>A0A8D9JUZ7</accession>
<keyword evidence="10" id="KW-1015">Disulfide bond</keyword>
<dbReference type="NCBIfam" id="TIGR01350">
    <property type="entry name" value="lipoamide_DH"/>
    <property type="match status" value="1"/>
</dbReference>
<evidence type="ECO:0000256" key="5">
    <source>
        <dbReference type="ARBA" id="ARBA00022490"/>
    </source>
</evidence>
<comment type="miscellaneous">
    <text evidence="16">The active site is a redox-active disulfide bond.</text>
</comment>
<comment type="cofactor">
    <cofactor evidence="14 16">
        <name>FAD</name>
        <dbReference type="ChEBI" id="CHEBI:57692"/>
    </cofactor>
    <text evidence="14 16">Binds 1 FAD per subunit.</text>
</comment>
<feature type="binding site" evidence="14">
    <location>
        <position position="58"/>
    </location>
    <ligand>
        <name>FAD</name>
        <dbReference type="ChEBI" id="CHEBI:57692"/>
    </ligand>
</feature>
<feature type="binding site" evidence="14">
    <location>
        <position position="277"/>
    </location>
    <ligand>
        <name>NAD(+)</name>
        <dbReference type="ChEBI" id="CHEBI:57540"/>
    </ligand>
</feature>
<evidence type="ECO:0000256" key="6">
    <source>
        <dbReference type="ARBA" id="ARBA00022630"/>
    </source>
</evidence>
<dbReference type="InterPro" id="IPR036188">
    <property type="entry name" value="FAD/NAD-bd_sf"/>
</dbReference>